<dbReference type="Gene3D" id="3.40.140.10">
    <property type="entry name" value="Cytidine Deaminase, domain 2"/>
    <property type="match status" value="1"/>
</dbReference>
<gene>
    <name evidence="1" type="primary">fdhD</name>
    <name evidence="2" type="ORF">SAMN02745206_01825</name>
</gene>
<dbReference type="AlphaFoldDB" id="A0A1M5B260"/>
<dbReference type="NCBIfam" id="TIGR00129">
    <property type="entry name" value="fdhD_narQ"/>
    <property type="match status" value="1"/>
</dbReference>
<dbReference type="Pfam" id="PF02634">
    <property type="entry name" value="FdhD-NarQ"/>
    <property type="match status" value="1"/>
</dbReference>
<keyword evidence="1" id="KW-0963">Cytoplasm</keyword>
<dbReference type="SUPFAM" id="SSF53927">
    <property type="entry name" value="Cytidine deaminase-like"/>
    <property type="match status" value="1"/>
</dbReference>
<proteinExistence type="inferred from homology"/>
<dbReference type="PANTHER" id="PTHR30592">
    <property type="entry name" value="FORMATE DEHYDROGENASE"/>
    <property type="match status" value="1"/>
</dbReference>
<keyword evidence="1" id="KW-0501">Molybdenum cofactor biosynthesis</keyword>
<name>A0A1M5B260_9BACT</name>
<dbReference type="GO" id="GO:0016783">
    <property type="term" value="F:sulfurtransferase activity"/>
    <property type="evidence" value="ECO:0007669"/>
    <property type="project" value="InterPro"/>
</dbReference>
<reference evidence="3" key="1">
    <citation type="submission" date="2016-11" db="EMBL/GenBank/DDBJ databases">
        <authorList>
            <person name="Varghese N."/>
            <person name="Submissions S."/>
        </authorList>
    </citation>
    <scope>NUCLEOTIDE SEQUENCE [LARGE SCALE GENOMIC DNA]</scope>
    <source>
        <strain evidence="3">DSM 9756</strain>
    </source>
</reference>
<accession>A0A1M5B260</accession>
<evidence type="ECO:0000313" key="3">
    <source>
        <dbReference type="Proteomes" id="UP000184076"/>
    </source>
</evidence>
<feature type="active site" description="Cysteine persulfide intermediate" evidence="1">
    <location>
        <position position="120"/>
    </location>
</feature>
<dbReference type="HAMAP" id="MF_00187">
    <property type="entry name" value="FdhD"/>
    <property type="match status" value="1"/>
</dbReference>
<dbReference type="Gene3D" id="3.10.20.10">
    <property type="match status" value="1"/>
</dbReference>
<protein>
    <recommendedName>
        <fullName evidence="1">Sulfur carrier protein FdhD</fullName>
    </recommendedName>
</protein>
<dbReference type="GO" id="GO:0005737">
    <property type="term" value="C:cytoplasm"/>
    <property type="evidence" value="ECO:0007669"/>
    <property type="project" value="UniProtKB-SubCell"/>
</dbReference>
<dbReference type="STRING" id="1121391.SAMN02745206_01825"/>
<evidence type="ECO:0000313" key="2">
    <source>
        <dbReference type="EMBL" id="SHF36631.1"/>
    </source>
</evidence>
<comment type="function">
    <text evidence="1">Required for formate dehydrogenase (FDH) activity. Acts as a sulfur carrier protein that transfers sulfur from IscS to the molybdenum cofactor prior to its insertion into FDH.</text>
</comment>
<dbReference type="PANTHER" id="PTHR30592:SF4">
    <property type="entry name" value="SULFUR CARRIER PROTEIN FDHD"/>
    <property type="match status" value="1"/>
</dbReference>
<dbReference type="InterPro" id="IPR003786">
    <property type="entry name" value="FdhD"/>
</dbReference>
<comment type="similarity">
    <text evidence="1">Belongs to the FdhD family.</text>
</comment>
<dbReference type="Proteomes" id="UP000184076">
    <property type="component" value="Unassembled WGS sequence"/>
</dbReference>
<dbReference type="InterPro" id="IPR016193">
    <property type="entry name" value="Cytidine_deaminase-like"/>
</dbReference>
<dbReference type="GO" id="GO:0097163">
    <property type="term" value="F:sulfur carrier activity"/>
    <property type="evidence" value="ECO:0007669"/>
    <property type="project" value="UniProtKB-UniRule"/>
</dbReference>
<comment type="subcellular location">
    <subcellularLocation>
        <location evidence="1">Cytoplasm</location>
    </subcellularLocation>
</comment>
<dbReference type="EMBL" id="FQVB01000016">
    <property type="protein sequence ID" value="SHF36631.1"/>
    <property type="molecule type" value="Genomic_DNA"/>
</dbReference>
<dbReference type="PIRSF" id="PIRSF015626">
    <property type="entry name" value="FdhD"/>
    <property type="match status" value="1"/>
</dbReference>
<evidence type="ECO:0000256" key="1">
    <source>
        <dbReference type="HAMAP-Rule" id="MF_00187"/>
    </source>
</evidence>
<dbReference type="GO" id="GO:0006777">
    <property type="term" value="P:Mo-molybdopterin cofactor biosynthetic process"/>
    <property type="evidence" value="ECO:0007669"/>
    <property type="project" value="UniProtKB-UniRule"/>
</dbReference>
<dbReference type="RefSeq" id="WP_178371948.1">
    <property type="nucleotide sequence ID" value="NZ_FQVB01000016.1"/>
</dbReference>
<comment type="caution">
    <text evidence="1">Lacks conserved residue(s) required for the propagation of feature annotation.</text>
</comment>
<keyword evidence="3" id="KW-1185">Reference proteome</keyword>
<sequence>MMMGREDPRQPEQADEKVSAVDSWLYDGHGLVRRETQWVIEERPVTLFVNEREIVTLLCAGHHLEELAVGFAYAEGFLDSVEDLLNLRVDMEGGRVLLEVRSDTSLSEKLLHKRTISSGCGKGTLFYHALDALLAQPSESALRIPAEAVCRHVGDLNALSQTYKRTHGVHNCALADGRRIVVFRDDIGRHNAVDMLVGHALLRKMPLDDKLLVTTGRLTSEIIIKVAKVGIPMVVSRNTATTLAIALAEQLNITLIGYARAGKFTLYTGKERIS</sequence>
<organism evidence="2 3">
    <name type="scientific">Desulfacinum infernum DSM 9756</name>
    <dbReference type="NCBI Taxonomy" id="1121391"/>
    <lineage>
        <taxon>Bacteria</taxon>
        <taxon>Pseudomonadati</taxon>
        <taxon>Thermodesulfobacteriota</taxon>
        <taxon>Syntrophobacteria</taxon>
        <taxon>Syntrophobacterales</taxon>
        <taxon>Syntrophobacteraceae</taxon>
        <taxon>Desulfacinum</taxon>
    </lineage>
</organism>